<keyword evidence="3" id="KW-1185">Reference proteome</keyword>
<dbReference type="GO" id="GO:0016740">
    <property type="term" value="F:transferase activity"/>
    <property type="evidence" value="ECO:0007669"/>
    <property type="project" value="UniProtKB-KW"/>
</dbReference>
<dbReference type="Proteomes" id="UP000305451">
    <property type="component" value="Unassembled WGS sequence"/>
</dbReference>
<dbReference type="RefSeq" id="WP_135943996.1">
    <property type="nucleotide sequence ID" value="NZ_BMEI01000001.1"/>
</dbReference>
<evidence type="ECO:0000313" key="3">
    <source>
        <dbReference type="Proteomes" id="UP000305451"/>
    </source>
</evidence>
<feature type="region of interest" description="Disordered" evidence="1">
    <location>
        <begin position="92"/>
        <end position="117"/>
    </location>
</feature>
<evidence type="ECO:0000256" key="1">
    <source>
        <dbReference type="SAM" id="MobiDB-lite"/>
    </source>
</evidence>
<proteinExistence type="predicted"/>
<dbReference type="Pfam" id="PF09837">
    <property type="entry name" value="DUF2064"/>
    <property type="match status" value="1"/>
</dbReference>
<dbReference type="InterPro" id="IPR029044">
    <property type="entry name" value="Nucleotide-diphossugar_trans"/>
</dbReference>
<evidence type="ECO:0000313" key="2">
    <source>
        <dbReference type="EMBL" id="TGY94800.1"/>
    </source>
</evidence>
<sequence length="221" mass="23768">MTARLVVFAKAPLIGGAKTRLARGVGQVEGWRLYRVMTARVLRQVTGPCWQTCLAVSPDEAAGRHFPGVWPQAMARIAQGHGDLGTRQARVFGAAPDRTGRAKRPGSGPRASYSQVGEQGRGPVIVIGTDAPQIARADIARAFTLLRQNDAVIGPAEDGGYWLLGLNAPAPAALFEGVRWSHRETRRDLEARLIACGLGRIAYLRMLRDVDEVADLRALGG</sequence>
<dbReference type="InterPro" id="IPR018641">
    <property type="entry name" value="Trfase_1_rSAM/seldom-assoc"/>
</dbReference>
<dbReference type="PANTHER" id="PTHR36529">
    <property type="entry name" value="SLL1095 PROTEIN"/>
    <property type="match status" value="1"/>
</dbReference>
<accession>A0A4S2HFE4</accession>
<name>A0A4S2HFE4_9PROT</name>
<dbReference type="EMBL" id="SRXV01000001">
    <property type="protein sequence ID" value="TGY94800.1"/>
    <property type="molecule type" value="Genomic_DNA"/>
</dbReference>
<dbReference type="OrthoDB" id="9798250at2"/>
<dbReference type="AlphaFoldDB" id="A0A4S2HFE4"/>
<dbReference type="PANTHER" id="PTHR36529:SF1">
    <property type="entry name" value="GLYCOSYLTRANSFERASE"/>
    <property type="match status" value="1"/>
</dbReference>
<keyword evidence="2" id="KW-0808">Transferase</keyword>
<protein>
    <submittedName>
        <fullName evidence="2">Glycosyltransferase</fullName>
    </submittedName>
</protein>
<gene>
    <name evidence="2" type="ORF">E5162_05935</name>
</gene>
<comment type="caution">
    <text evidence="2">The sequence shown here is derived from an EMBL/GenBank/DDBJ whole genome shotgun (WGS) entry which is preliminary data.</text>
</comment>
<dbReference type="Gene3D" id="3.90.550.10">
    <property type="entry name" value="Spore Coat Polysaccharide Biosynthesis Protein SpsA, Chain A"/>
    <property type="match status" value="1"/>
</dbReference>
<reference evidence="2 3" key="1">
    <citation type="journal article" date="2013" name="Int. J. Syst. Evol. Microbiol.">
        <title>Marinicauda pacifica gen. nov., sp. nov., a prosthecate alphaproteobacterium of the family Hyphomonadaceae isolated from deep seawater.</title>
        <authorList>
            <person name="Zhang X.Y."/>
            <person name="Li G.W."/>
            <person name="Wang C.S."/>
            <person name="Zhang Y.J."/>
            <person name="Xu X.W."/>
            <person name="Li H."/>
            <person name="Liu A."/>
            <person name="Liu C."/>
            <person name="Xie B.B."/>
            <person name="Qin Q.L."/>
            <person name="Xu Z."/>
            <person name="Chen X.L."/>
            <person name="Zhou B.C."/>
            <person name="Zhang Y.Z."/>
        </authorList>
    </citation>
    <scope>NUCLEOTIDE SEQUENCE [LARGE SCALE GENOMIC DNA]</scope>
    <source>
        <strain evidence="2 3">P-1 km-3</strain>
    </source>
</reference>
<organism evidence="2 3">
    <name type="scientific">Marinicauda pacifica</name>
    <dbReference type="NCBI Taxonomy" id="1133559"/>
    <lineage>
        <taxon>Bacteria</taxon>
        <taxon>Pseudomonadati</taxon>
        <taxon>Pseudomonadota</taxon>
        <taxon>Alphaproteobacteria</taxon>
        <taxon>Maricaulales</taxon>
        <taxon>Maricaulaceae</taxon>
        <taxon>Marinicauda</taxon>
    </lineage>
</organism>
<dbReference type="SUPFAM" id="SSF53448">
    <property type="entry name" value="Nucleotide-diphospho-sugar transferases"/>
    <property type="match status" value="1"/>
</dbReference>